<proteinExistence type="predicted"/>
<accession>A0A941ERT0</accession>
<organism evidence="1 2">
    <name type="scientific">Actinospica durhamensis</name>
    <dbReference type="NCBI Taxonomy" id="1508375"/>
    <lineage>
        <taxon>Bacteria</taxon>
        <taxon>Bacillati</taxon>
        <taxon>Actinomycetota</taxon>
        <taxon>Actinomycetes</taxon>
        <taxon>Catenulisporales</taxon>
        <taxon>Actinospicaceae</taxon>
        <taxon>Actinospica</taxon>
    </lineage>
</organism>
<evidence type="ECO:0000313" key="2">
    <source>
        <dbReference type="Proteomes" id="UP000675781"/>
    </source>
</evidence>
<name>A0A941ERT0_9ACTN</name>
<dbReference type="RefSeq" id="WP_212530771.1">
    <property type="nucleotide sequence ID" value="NZ_JAGSOG010000134.1"/>
</dbReference>
<keyword evidence="2" id="KW-1185">Reference proteome</keyword>
<comment type="caution">
    <text evidence="1">The sequence shown here is derived from an EMBL/GenBank/DDBJ whole genome shotgun (WGS) entry which is preliminary data.</text>
</comment>
<sequence length="110" mass="11496">MTEPGGEIKGVRTLPGVAPELVRALVDALAEVERGCAAVAERLGTGTVHEHAFGKLIDATKVRDAYHDRLPKAQENLAEAGAVAGEFLAEFVEPSAGADPVVPAQREVRG</sequence>
<reference evidence="1" key="1">
    <citation type="submission" date="2021-04" db="EMBL/GenBank/DDBJ databases">
        <title>Genome based classification of Actinospica acidithermotolerans sp. nov., an actinobacterium isolated from an Indonesian hot spring.</title>
        <authorList>
            <person name="Kusuma A.B."/>
            <person name="Putra K.E."/>
            <person name="Nafisah S."/>
            <person name="Loh J."/>
            <person name="Nouioui I."/>
            <person name="Goodfellow M."/>
        </authorList>
    </citation>
    <scope>NUCLEOTIDE SEQUENCE</scope>
    <source>
        <strain evidence="1">CSCA 57</strain>
    </source>
</reference>
<gene>
    <name evidence="1" type="ORF">KDL01_23635</name>
</gene>
<dbReference type="Proteomes" id="UP000675781">
    <property type="component" value="Unassembled WGS sequence"/>
</dbReference>
<dbReference type="AlphaFoldDB" id="A0A941ERT0"/>
<dbReference type="EMBL" id="JAGSOG010000134">
    <property type="protein sequence ID" value="MBR7836290.1"/>
    <property type="molecule type" value="Genomic_DNA"/>
</dbReference>
<evidence type="ECO:0000313" key="1">
    <source>
        <dbReference type="EMBL" id="MBR7836290.1"/>
    </source>
</evidence>
<protein>
    <submittedName>
        <fullName evidence="1">Uncharacterized protein</fullName>
    </submittedName>
</protein>